<proteinExistence type="predicted"/>
<protein>
    <submittedName>
        <fullName evidence="1">Uncharacterized protein</fullName>
    </submittedName>
</protein>
<organism evidence="1 2">
    <name type="scientific">Orchesella dallaii</name>
    <dbReference type="NCBI Taxonomy" id="48710"/>
    <lineage>
        <taxon>Eukaryota</taxon>
        <taxon>Metazoa</taxon>
        <taxon>Ecdysozoa</taxon>
        <taxon>Arthropoda</taxon>
        <taxon>Hexapoda</taxon>
        <taxon>Collembola</taxon>
        <taxon>Entomobryomorpha</taxon>
        <taxon>Entomobryoidea</taxon>
        <taxon>Orchesellidae</taxon>
        <taxon>Orchesellinae</taxon>
        <taxon>Orchesella</taxon>
    </lineage>
</organism>
<dbReference type="EMBL" id="CAXLJM020000013">
    <property type="protein sequence ID" value="CAL8078192.1"/>
    <property type="molecule type" value="Genomic_DNA"/>
</dbReference>
<reference evidence="1 2" key="1">
    <citation type="submission" date="2024-08" db="EMBL/GenBank/DDBJ databases">
        <authorList>
            <person name="Cucini C."/>
            <person name="Frati F."/>
        </authorList>
    </citation>
    <scope>NUCLEOTIDE SEQUENCE [LARGE SCALE GENOMIC DNA]</scope>
</reference>
<evidence type="ECO:0000313" key="1">
    <source>
        <dbReference type="EMBL" id="CAL8078192.1"/>
    </source>
</evidence>
<gene>
    <name evidence="1" type="ORF">ODALV1_LOCUS4027</name>
</gene>
<evidence type="ECO:0000313" key="2">
    <source>
        <dbReference type="Proteomes" id="UP001642540"/>
    </source>
</evidence>
<accession>A0ABP1PWL1</accession>
<dbReference type="Proteomes" id="UP001642540">
    <property type="component" value="Unassembled WGS sequence"/>
</dbReference>
<sequence length="53" mass="5813">PSFVVSKKLDAPDSHVLTDGTSNFLKKHWKYGSHGLLQDNVTGAPETKNVIFS</sequence>
<name>A0ABP1PWL1_9HEXA</name>
<comment type="caution">
    <text evidence="1">The sequence shown here is derived from an EMBL/GenBank/DDBJ whole genome shotgun (WGS) entry which is preliminary data.</text>
</comment>
<feature type="non-terminal residue" evidence="1">
    <location>
        <position position="1"/>
    </location>
</feature>
<keyword evidence="2" id="KW-1185">Reference proteome</keyword>